<dbReference type="Gene3D" id="1.10.340.30">
    <property type="entry name" value="Hypothetical protein, domain 2"/>
    <property type="match status" value="1"/>
</dbReference>
<evidence type="ECO:0000256" key="5">
    <source>
        <dbReference type="ARBA" id="ARBA00023268"/>
    </source>
</evidence>
<keyword evidence="5" id="KW-0511">Multifunctional enzyme</keyword>
<proteinExistence type="predicted"/>
<dbReference type="FunFam" id="1.10.1670.10:FF:000013">
    <property type="entry name" value="8-oxoguanine DNA glycosylase"/>
    <property type="match status" value="1"/>
</dbReference>
<feature type="compositionally biased region" description="Polar residues" evidence="7">
    <location>
        <begin position="224"/>
        <end position="237"/>
    </location>
</feature>
<organism evidence="9 10">
    <name type="scientific">Camelus ferus</name>
    <name type="common">Wild bactrian camel</name>
    <name type="synonym">Camelus bactrianus ferus</name>
    <dbReference type="NCBI Taxonomy" id="419612"/>
    <lineage>
        <taxon>Eukaryota</taxon>
        <taxon>Metazoa</taxon>
        <taxon>Chordata</taxon>
        <taxon>Craniata</taxon>
        <taxon>Vertebrata</taxon>
        <taxon>Euteleostomi</taxon>
        <taxon>Mammalia</taxon>
        <taxon>Eutheria</taxon>
        <taxon>Laurasiatheria</taxon>
        <taxon>Artiodactyla</taxon>
        <taxon>Tylopoda</taxon>
        <taxon>Camelidae</taxon>
        <taxon>Camelus</taxon>
    </lineage>
</organism>
<dbReference type="GO" id="GO:0005634">
    <property type="term" value="C:nucleus"/>
    <property type="evidence" value="ECO:0007669"/>
    <property type="project" value="TreeGrafter"/>
</dbReference>
<dbReference type="Gene3D" id="1.10.1670.10">
    <property type="entry name" value="Helix-hairpin-Helix base-excision DNA repair enzymes (C-terminal)"/>
    <property type="match status" value="1"/>
</dbReference>
<feature type="compositionally biased region" description="Polar residues" evidence="7">
    <location>
        <begin position="204"/>
        <end position="215"/>
    </location>
</feature>
<keyword evidence="2" id="KW-0378">Hydrolase</keyword>
<dbReference type="InterPro" id="IPR052054">
    <property type="entry name" value="Oxidative_DNA_repair_enzyme"/>
</dbReference>
<reference evidence="10" key="1">
    <citation type="submission" date="2025-08" db="UniProtKB">
        <authorList>
            <consortium name="RefSeq"/>
        </authorList>
    </citation>
    <scope>IDENTIFICATION</scope>
    <source>
        <tissue evidence="10">Ear skin</tissue>
    </source>
</reference>
<dbReference type="PANTHER" id="PTHR10242:SF2">
    <property type="entry name" value="N-GLYCOSYLASE_DNA LYASE"/>
    <property type="match status" value="1"/>
</dbReference>
<dbReference type="GO" id="GO:0003684">
    <property type="term" value="F:damaged DNA binding"/>
    <property type="evidence" value="ECO:0007669"/>
    <property type="project" value="InterPro"/>
</dbReference>
<evidence type="ECO:0000256" key="6">
    <source>
        <dbReference type="ARBA" id="ARBA00023295"/>
    </source>
</evidence>
<feature type="region of interest" description="Disordered" evidence="7">
    <location>
        <begin position="204"/>
        <end position="237"/>
    </location>
</feature>
<keyword evidence="4 10" id="KW-0456">Lyase</keyword>
<dbReference type="GO" id="GO:0006289">
    <property type="term" value="P:nucleotide-excision repair"/>
    <property type="evidence" value="ECO:0007669"/>
    <property type="project" value="InterPro"/>
</dbReference>
<dbReference type="InterPro" id="IPR012904">
    <property type="entry name" value="OGG_N"/>
</dbReference>
<dbReference type="Pfam" id="PF07934">
    <property type="entry name" value="OGG_N"/>
    <property type="match status" value="1"/>
</dbReference>
<dbReference type="Gene3D" id="3.30.310.40">
    <property type="match status" value="1"/>
</dbReference>
<evidence type="ECO:0000256" key="1">
    <source>
        <dbReference type="ARBA" id="ARBA00022763"/>
    </source>
</evidence>
<keyword evidence="1" id="KW-0227">DNA damage</keyword>
<feature type="domain" description="8-oxoguanine DNA glycosylase N-terminal" evidence="8">
    <location>
        <begin position="26"/>
        <end position="141"/>
    </location>
</feature>
<dbReference type="FunFam" id="3.30.310.40:FF:000001">
    <property type="entry name" value="N-glycosylase/DNA lyase isoform X2"/>
    <property type="match status" value="1"/>
</dbReference>
<evidence type="ECO:0000256" key="3">
    <source>
        <dbReference type="ARBA" id="ARBA00023204"/>
    </source>
</evidence>
<keyword evidence="9" id="KW-1185">Reference proteome</keyword>
<dbReference type="InterPro" id="IPR011257">
    <property type="entry name" value="DNA_glycosylase"/>
</dbReference>
<evidence type="ECO:0000256" key="2">
    <source>
        <dbReference type="ARBA" id="ARBA00022801"/>
    </source>
</evidence>
<gene>
    <name evidence="10" type="primary">OGG1</name>
</gene>
<evidence type="ECO:0000256" key="7">
    <source>
        <dbReference type="SAM" id="MobiDB-lite"/>
    </source>
</evidence>
<dbReference type="RefSeq" id="XP_032314821.1">
    <property type="nucleotide sequence ID" value="XM_032458930.1"/>
</dbReference>
<sequence>MLALSLLPGSMGHRTLASVPALWASIPCPRTELRLDLILASGQSFRWMEQNPAHWSGVLADQVWTLTQTEEQLYCTVYRGDKGRAGKPTLEELKAVRQYFQLDVNLAQLYHHWSSVDPHFQKVAQKFQGVRLLQQDPIECLFSFICSSNNNIVRITGMVERLCQAFGPRLLQLDDVTYYGFPSLQALAGTQSCGKSSSCSTPCQPEVKSQGQSGHSGPPWGLETGSSDQLTRGSTTLDSATPAIQAQEVISTWQEAWYEAVLAFQLSRAKGELHPVSRVSVSGRTLMGSAGATCLPLYPHNCWLGSEVLYRTFLDACTASHFLLQLPPPVSIFQGTKTKSESRKVKYIGGKKEKKIKGNNPLLPFAIKT</sequence>
<evidence type="ECO:0000313" key="10">
    <source>
        <dbReference type="RefSeq" id="XP_032314821.1"/>
    </source>
</evidence>
<protein>
    <submittedName>
        <fullName evidence="10">N-glycosylase/DNA lyase isoform X4</fullName>
    </submittedName>
</protein>
<evidence type="ECO:0000256" key="4">
    <source>
        <dbReference type="ARBA" id="ARBA00023239"/>
    </source>
</evidence>
<dbReference type="CTD" id="4968"/>
<dbReference type="SUPFAM" id="SSF55945">
    <property type="entry name" value="TATA-box binding protein-like"/>
    <property type="match status" value="1"/>
</dbReference>
<evidence type="ECO:0000313" key="9">
    <source>
        <dbReference type="Proteomes" id="UP000694856"/>
    </source>
</evidence>
<dbReference type="GO" id="GO:0034039">
    <property type="term" value="F:8-oxo-7,8-dihydroguanine DNA N-glycosylase activity"/>
    <property type="evidence" value="ECO:0007669"/>
    <property type="project" value="TreeGrafter"/>
</dbReference>
<dbReference type="GO" id="GO:0006285">
    <property type="term" value="P:base-excision repair, AP site formation"/>
    <property type="evidence" value="ECO:0007669"/>
    <property type="project" value="TreeGrafter"/>
</dbReference>
<dbReference type="Proteomes" id="UP000694856">
    <property type="component" value="Chromosome 17"/>
</dbReference>
<accession>A0A8B8RA18</accession>
<dbReference type="InterPro" id="IPR023170">
    <property type="entry name" value="HhH_base_excis_C"/>
</dbReference>
<evidence type="ECO:0000259" key="8">
    <source>
        <dbReference type="Pfam" id="PF07934"/>
    </source>
</evidence>
<dbReference type="AlphaFoldDB" id="A0A8B8RA18"/>
<dbReference type="GeneID" id="102516562"/>
<name>A0A8B8RA18_CAMFR</name>
<dbReference type="SUPFAM" id="SSF48150">
    <property type="entry name" value="DNA-glycosylase"/>
    <property type="match status" value="1"/>
</dbReference>
<dbReference type="PANTHER" id="PTHR10242">
    <property type="entry name" value="8-OXOGUANINE DNA GLYCOSYLASE"/>
    <property type="match status" value="1"/>
</dbReference>
<dbReference type="GO" id="GO:0016829">
    <property type="term" value="F:lyase activity"/>
    <property type="evidence" value="ECO:0007669"/>
    <property type="project" value="UniProtKB-KW"/>
</dbReference>
<keyword evidence="3" id="KW-0234">DNA repair</keyword>
<keyword evidence="6" id="KW-0326">Glycosidase</keyword>